<dbReference type="OrthoDB" id="5422966at2"/>
<protein>
    <submittedName>
        <fullName evidence="2">Uncharacterized protein</fullName>
    </submittedName>
</protein>
<evidence type="ECO:0000313" key="2">
    <source>
        <dbReference type="EMBL" id="PQJ94720.1"/>
    </source>
</evidence>
<feature type="region of interest" description="Disordered" evidence="1">
    <location>
        <begin position="76"/>
        <end position="106"/>
    </location>
</feature>
<evidence type="ECO:0000313" key="3">
    <source>
        <dbReference type="Proteomes" id="UP000239936"/>
    </source>
</evidence>
<keyword evidence="3" id="KW-1185">Reference proteome</keyword>
<evidence type="ECO:0000256" key="1">
    <source>
        <dbReference type="SAM" id="MobiDB-lite"/>
    </source>
</evidence>
<accession>A0A2S7XLW7</accession>
<comment type="caution">
    <text evidence="2">The sequence shown here is derived from an EMBL/GenBank/DDBJ whole genome shotgun (WGS) entry which is preliminary data.</text>
</comment>
<proteinExistence type="predicted"/>
<sequence>MIRDKRLYRDTKGKTFEDFCQERFGITRVHADRRISFAGLIENLKPMGPKNLPARERQARPLTALPTPELQAEAWSNAQSAAGKDQPSAKDLRPRGLKNLPATERQARHADRRISFVSLIENLKPLGFKNLPATERQARHADRRISFAGLIENLKPMGPKNLPATERQARHADRRISFAGLIENLKPMGPKNLPARERQARPLTALPTPELQAEAWSNAQSAAGKDQPSAKEFGANWHQKSTSN</sequence>
<dbReference type="EMBL" id="PPGH01000044">
    <property type="protein sequence ID" value="PQJ94720.1"/>
    <property type="molecule type" value="Genomic_DNA"/>
</dbReference>
<dbReference type="AlphaFoldDB" id="A0A2S7XLW7"/>
<dbReference type="Proteomes" id="UP000239936">
    <property type="component" value="Unassembled WGS sequence"/>
</dbReference>
<gene>
    <name evidence="2" type="ORF">CXB77_18855</name>
</gene>
<organism evidence="2 3">
    <name type="scientific">Chromatium okenii</name>
    <dbReference type="NCBI Taxonomy" id="61644"/>
    <lineage>
        <taxon>Bacteria</taxon>
        <taxon>Pseudomonadati</taxon>
        <taxon>Pseudomonadota</taxon>
        <taxon>Gammaproteobacteria</taxon>
        <taxon>Chromatiales</taxon>
        <taxon>Chromatiaceae</taxon>
        <taxon>Chromatium</taxon>
    </lineage>
</organism>
<feature type="region of interest" description="Disordered" evidence="1">
    <location>
        <begin position="187"/>
        <end position="244"/>
    </location>
</feature>
<reference evidence="2 3" key="1">
    <citation type="submission" date="2018-01" db="EMBL/GenBank/DDBJ databases">
        <title>The complete genome sequence of Chromatium okenii LaCa, a purple sulfur bacterium with a turbulent life.</title>
        <authorList>
            <person name="Luedin S.M."/>
            <person name="Liechti N."/>
            <person name="Storelli N."/>
            <person name="Danza F."/>
            <person name="Wittwer M."/>
            <person name="Pothier J.F."/>
            <person name="Tonolla M.A."/>
        </authorList>
    </citation>
    <scope>NUCLEOTIDE SEQUENCE [LARGE SCALE GENOMIC DNA]</scope>
    <source>
        <strain evidence="2 3">LaCa</strain>
    </source>
</reference>
<name>A0A2S7XLW7_9GAMM</name>